<organism evidence="2 3">
    <name type="scientific">Candidatus Staskawiczbacteria bacterium RIFCSPHIGHO2_02_FULL_42_22</name>
    <dbReference type="NCBI Taxonomy" id="1802207"/>
    <lineage>
        <taxon>Bacteria</taxon>
        <taxon>Candidatus Staskawicziibacteriota</taxon>
    </lineage>
</organism>
<dbReference type="GO" id="GO:0006351">
    <property type="term" value="P:DNA-templated transcription"/>
    <property type="evidence" value="ECO:0007669"/>
    <property type="project" value="TreeGrafter"/>
</dbReference>
<dbReference type="Proteomes" id="UP000178820">
    <property type="component" value="Unassembled WGS sequence"/>
</dbReference>
<sequence length="185" mass="22347">MKKTKKHSLVDNILLYLKDTSRDLLDISVMIVFQPHKFIREYGVSIYGSSNRYYTSNSVSNLRRSPCFIVKNDTFYLSDRGRIKIIKSVIGDKKRIKTWDNKWRAIIFDIPETNRKERNFLRKELKWMGFRELQHSIWITPYDIEKELLTLLKLWHTNFRGDIRFLVIEKITDDQYFKSLFSIKK</sequence>
<feature type="domain" description="Transcriptional repressor PaaX-like central Cas2-like" evidence="1">
    <location>
        <begin position="97"/>
        <end position="153"/>
    </location>
</feature>
<proteinExistence type="predicted"/>
<comment type="caution">
    <text evidence="2">The sequence shown here is derived from an EMBL/GenBank/DDBJ whole genome shotgun (WGS) entry which is preliminary data.</text>
</comment>
<accession>A0A1G2I1K4</accession>
<dbReference type="PANTHER" id="PTHR30319:SF1">
    <property type="entry name" value="TRANSCRIPTIONAL REPRESSOR PAAX"/>
    <property type="match status" value="1"/>
</dbReference>
<dbReference type="SUPFAM" id="SSF143430">
    <property type="entry name" value="TTP0101/SSO1404-like"/>
    <property type="match status" value="1"/>
</dbReference>
<dbReference type="InterPro" id="IPR048846">
    <property type="entry name" value="PaaX-like_central"/>
</dbReference>
<dbReference type="AlphaFoldDB" id="A0A1G2I1K4"/>
<name>A0A1G2I1K4_9BACT</name>
<evidence type="ECO:0000259" key="1">
    <source>
        <dbReference type="Pfam" id="PF20803"/>
    </source>
</evidence>
<dbReference type="Pfam" id="PF20803">
    <property type="entry name" value="PaaX_M"/>
    <property type="match status" value="1"/>
</dbReference>
<dbReference type="Gene3D" id="3.30.70.2650">
    <property type="match status" value="1"/>
</dbReference>
<protein>
    <recommendedName>
        <fullName evidence="1">Transcriptional repressor PaaX-like central Cas2-like domain-containing protein</fullName>
    </recommendedName>
</protein>
<evidence type="ECO:0000313" key="2">
    <source>
        <dbReference type="EMBL" id="OGZ68559.1"/>
    </source>
</evidence>
<evidence type="ECO:0000313" key="3">
    <source>
        <dbReference type="Proteomes" id="UP000178820"/>
    </source>
</evidence>
<dbReference type="EMBL" id="MHOT01000021">
    <property type="protein sequence ID" value="OGZ68559.1"/>
    <property type="molecule type" value="Genomic_DNA"/>
</dbReference>
<gene>
    <name evidence="2" type="ORF">A3D44_01250</name>
</gene>
<reference evidence="2 3" key="1">
    <citation type="journal article" date="2016" name="Nat. Commun.">
        <title>Thousands of microbial genomes shed light on interconnected biogeochemical processes in an aquifer system.</title>
        <authorList>
            <person name="Anantharaman K."/>
            <person name="Brown C.T."/>
            <person name="Hug L.A."/>
            <person name="Sharon I."/>
            <person name="Castelle C.J."/>
            <person name="Probst A.J."/>
            <person name="Thomas B.C."/>
            <person name="Singh A."/>
            <person name="Wilkins M.J."/>
            <person name="Karaoz U."/>
            <person name="Brodie E.L."/>
            <person name="Williams K.H."/>
            <person name="Hubbard S.S."/>
            <person name="Banfield J.F."/>
        </authorList>
    </citation>
    <scope>NUCLEOTIDE SEQUENCE [LARGE SCALE GENOMIC DNA]</scope>
</reference>
<dbReference type="PANTHER" id="PTHR30319">
    <property type="entry name" value="PHENYLACETIC ACID REGULATOR-RELATED TRANSCRIPTIONAL REPRESSOR"/>
    <property type="match status" value="1"/>
</dbReference>